<protein>
    <recommendedName>
        <fullName evidence="3">Ilp is an apoptosis inhibitor</fullName>
    </recommendedName>
</protein>
<evidence type="ECO:0000313" key="2">
    <source>
        <dbReference type="Proteomes" id="UP000272025"/>
    </source>
</evidence>
<proteinExistence type="predicted"/>
<dbReference type="EMBL" id="ML119051">
    <property type="protein sequence ID" value="ROT43155.1"/>
    <property type="molecule type" value="Genomic_DNA"/>
</dbReference>
<name>A0A3N2Q951_SODAK</name>
<dbReference type="OrthoDB" id="5335812at2759"/>
<dbReference type="InterPro" id="IPR053267">
    <property type="entry name" value="Verrucosidin_biosynth-assoc"/>
</dbReference>
<dbReference type="PANTHER" id="PTHR42087">
    <property type="entry name" value="ILP IS AN APOPTOSIS INHIBITOR"/>
    <property type="match status" value="1"/>
</dbReference>
<dbReference type="RefSeq" id="XP_028470961.1">
    <property type="nucleotide sequence ID" value="XM_028610404.1"/>
</dbReference>
<sequence>MDPSSGAMPFEDPEFDVLEWYPHFQSCVRYFLDHAQYDGPIQAFAAFLNIKLPYQQVPNPVVSYKPAASSPATVAGAAAARHPSAHPAAAASAVHMPEYAPSPGIPTPMVSPGPNVISVTPYLRRLVAMGLDSPGILHGFFGNDWVAGIGRLHEAERRNYLFAAKSRPWLSVKDSYDMGDGQYIPYLKPLQDPSEKEMRAADVNWSEWLSVGDRQWKEWMAMEDWVIGPRAPRELRRPGAHDVAHIKREEDG</sequence>
<evidence type="ECO:0008006" key="3">
    <source>
        <dbReference type="Google" id="ProtNLM"/>
    </source>
</evidence>
<keyword evidence="2" id="KW-1185">Reference proteome</keyword>
<dbReference type="GeneID" id="39578882"/>
<gene>
    <name evidence="1" type="ORF">SODALDRAFT_327325</name>
</gene>
<organism evidence="1 2">
    <name type="scientific">Sodiomyces alkalinus (strain CBS 110278 / VKM F-3762 / F11)</name>
    <name type="common">Alkaliphilic filamentous fungus</name>
    <dbReference type="NCBI Taxonomy" id="1314773"/>
    <lineage>
        <taxon>Eukaryota</taxon>
        <taxon>Fungi</taxon>
        <taxon>Dikarya</taxon>
        <taxon>Ascomycota</taxon>
        <taxon>Pezizomycotina</taxon>
        <taxon>Sordariomycetes</taxon>
        <taxon>Hypocreomycetidae</taxon>
        <taxon>Glomerellales</taxon>
        <taxon>Plectosphaerellaceae</taxon>
        <taxon>Sodiomyces</taxon>
    </lineage>
</organism>
<reference evidence="1 2" key="1">
    <citation type="journal article" date="2018" name="Mol. Ecol.">
        <title>The obligate alkalophilic soda-lake fungus Sodiomyces alkalinus has shifted to a protein diet.</title>
        <authorList>
            <person name="Grum-Grzhimaylo A.A."/>
            <person name="Falkoski D.L."/>
            <person name="van den Heuvel J."/>
            <person name="Valero-Jimenez C.A."/>
            <person name="Min B."/>
            <person name="Choi I.G."/>
            <person name="Lipzen A."/>
            <person name="Daum C.G."/>
            <person name="Aanen D.K."/>
            <person name="Tsang A."/>
            <person name="Henrissat B."/>
            <person name="Bilanenko E.N."/>
            <person name="de Vries R.P."/>
            <person name="van Kan J.A.L."/>
            <person name="Grigoriev I.V."/>
            <person name="Debets A.J.M."/>
        </authorList>
    </citation>
    <scope>NUCLEOTIDE SEQUENCE [LARGE SCALE GENOMIC DNA]</scope>
    <source>
        <strain evidence="1 2">F11</strain>
    </source>
</reference>
<evidence type="ECO:0000313" key="1">
    <source>
        <dbReference type="EMBL" id="ROT43155.1"/>
    </source>
</evidence>
<dbReference type="Proteomes" id="UP000272025">
    <property type="component" value="Unassembled WGS sequence"/>
</dbReference>
<accession>A0A3N2Q951</accession>
<dbReference type="AlphaFoldDB" id="A0A3N2Q951"/>
<dbReference type="PANTHER" id="PTHR42087:SF1">
    <property type="entry name" value="ILP IS AN APOPTOSIS INHIBITOR"/>
    <property type="match status" value="1"/>
</dbReference>